<keyword evidence="2" id="KW-1185">Reference proteome</keyword>
<reference evidence="1" key="1">
    <citation type="submission" date="2023-04" db="EMBL/GenBank/DDBJ databases">
        <title>A chromosome-level genome assembly of the parasitoid wasp Eretmocerus hayati.</title>
        <authorList>
            <person name="Zhong Y."/>
            <person name="Liu S."/>
            <person name="Liu Y."/>
        </authorList>
    </citation>
    <scope>NUCLEOTIDE SEQUENCE</scope>
    <source>
        <strain evidence="1">ZJU_SS_LIU_2023</strain>
    </source>
</reference>
<gene>
    <name evidence="1" type="ORF">QAD02_002540</name>
</gene>
<proteinExistence type="predicted"/>
<accession>A0ACC2NK46</accession>
<name>A0ACC2NK46_9HYME</name>
<evidence type="ECO:0000313" key="2">
    <source>
        <dbReference type="Proteomes" id="UP001239111"/>
    </source>
</evidence>
<dbReference type="EMBL" id="CM056743">
    <property type="protein sequence ID" value="KAJ8671281.1"/>
    <property type="molecule type" value="Genomic_DNA"/>
</dbReference>
<sequence length="181" mass="19681">MDTCEVTSSSCNSEIPAITGKEGTVTSSTADTSSAFTATCTPFEIDFSQVPVGAASQSTPAMAMVERTPEARPILIELDTDEPIPATSTGNCCPRGKASIPKRLNSRINHGESLNPVKLTKHQIRHLKDRLRRIPACQEMMRIVDSGRMGYFAESIHAQEQARTSTRRSGRPRFGPPSGQY</sequence>
<dbReference type="Proteomes" id="UP001239111">
    <property type="component" value="Chromosome 3"/>
</dbReference>
<protein>
    <submittedName>
        <fullName evidence="1">Uncharacterized protein</fullName>
    </submittedName>
</protein>
<evidence type="ECO:0000313" key="1">
    <source>
        <dbReference type="EMBL" id="KAJ8671281.1"/>
    </source>
</evidence>
<comment type="caution">
    <text evidence="1">The sequence shown here is derived from an EMBL/GenBank/DDBJ whole genome shotgun (WGS) entry which is preliminary data.</text>
</comment>
<organism evidence="1 2">
    <name type="scientific">Eretmocerus hayati</name>
    <dbReference type="NCBI Taxonomy" id="131215"/>
    <lineage>
        <taxon>Eukaryota</taxon>
        <taxon>Metazoa</taxon>
        <taxon>Ecdysozoa</taxon>
        <taxon>Arthropoda</taxon>
        <taxon>Hexapoda</taxon>
        <taxon>Insecta</taxon>
        <taxon>Pterygota</taxon>
        <taxon>Neoptera</taxon>
        <taxon>Endopterygota</taxon>
        <taxon>Hymenoptera</taxon>
        <taxon>Apocrita</taxon>
        <taxon>Proctotrupomorpha</taxon>
        <taxon>Chalcidoidea</taxon>
        <taxon>Aphelinidae</taxon>
        <taxon>Aphelininae</taxon>
        <taxon>Eretmocerus</taxon>
    </lineage>
</organism>